<dbReference type="InterPro" id="IPR003661">
    <property type="entry name" value="HisK_dim/P_dom"/>
</dbReference>
<dbReference type="EC" id="2.7.13.3" evidence="2"/>
<dbReference type="InterPro" id="IPR013655">
    <property type="entry name" value="PAS_fold_3"/>
</dbReference>
<sequence>MGYLSRKNRKSRKRRLAEDQLRNDNKGAFIQKLLDTVANTIYIFDIEERRFVYVNEFSRQSLGYKPSEIKAFGDEFFYKIMDPDFVHLKSDHFNEILDLKDGEVKVTNTKLRHSDGSWRWFILKESVFDRNEFGGVKQVTGTITDVTEKKETEQQLKRSLNFIDKVMNSSPFDVFVYDVQEEKNIFVNDNVIKTLGYTAKEVQEMGVSFLTKVIYPGDQEVFNKNHAKLNDLAQNVTTTFELRVVASDGTVKWLNNQISVFSRDEQGRVKEIIGIARDITEKKEAEEYLRDNIHFINKITETIPNYIFVEDVVSDKLIFSNRSLLEDFGYVEKFEDPMNVFWKIIHPDDLPILTHIKSGLKYMGDEILKGEFRLRHADGSWRWVHTVLSAFKKNTSGEVIQVIASSLDITERKEAELKLQESQHFIQSILDTSPNSIYVYDLETRSNIYSTSSPGEDLGYPSDYIKGLGNNFMAVLLHPDDFEQNFKHWEELKTMKNGEVKSVEGRLKHADGNWRWYHLRHSVFKRNVKEQVVQVIGIATDITNLKKTEHQLEESKSFITKIMEANPNVVIIHEMKTKTPIYINRYVEEILGYTPEEILSMGEDAFKTLIHPDDQPKILKHLEEFSSVDYDTSKSIEYRARDKQGNWHWGLSKDSVFEKDSEGKVTKIIAAATEITDRKKIEEEIKRLNASLEEIVETRTRELRKNQERLKHRERQLRIITNSVPALISYLDTDLKYVFANNHYYKVFNIEGIINGKHITEVLGEENYNNISAMLKRAFAGEEVTFENNFNNKNNEKVYYKLSYIPDLDNKGELKGIIIMGSDLTDRYNYEKSLEERNVELVKINSELDNFIYTASHDLKSPIVNMEGLLKSLLEEANQQCKGDINEMLNFVALSVEKLKKTIEELSEISKIQKGTENYEERIEIEDIIKDFTVEYSEQIKSSQVKISTDLTVSSIKFSQKNFRSLFYNLLSNAIKFRSPERLPIISIRSEYTSNNYVKITISDNGMGFDMRKKDKVFGMFKRLHTHVEGTGVGMYIVKRIMENASGKIEVDSKEGIGTSFRLYFPIV</sequence>
<feature type="domain" description="PAS" evidence="7">
    <location>
        <begin position="159"/>
        <end position="236"/>
    </location>
</feature>
<dbReference type="SMART" id="SM00387">
    <property type="entry name" value="HATPase_c"/>
    <property type="match status" value="1"/>
</dbReference>
<dbReference type="STRING" id="153721.MYP_1773"/>
<feature type="domain" description="Histidine kinase" evidence="6">
    <location>
        <begin position="854"/>
        <end position="1068"/>
    </location>
</feature>
<comment type="catalytic activity">
    <reaction evidence="1">
        <text>ATP + protein L-histidine = ADP + protein N-phospho-L-histidine.</text>
        <dbReference type="EC" id="2.7.13.3"/>
    </reaction>
</comment>
<dbReference type="Gene3D" id="3.30.450.20">
    <property type="entry name" value="PAS domain"/>
    <property type="match status" value="6"/>
</dbReference>
<dbReference type="InterPro" id="IPR004358">
    <property type="entry name" value="Sig_transdc_His_kin-like_C"/>
</dbReference>
<evidence type="ECO:0000259" key="7">
    <source>
        <dbReference type="PROSITE" id="PS50112"/>
    </source>
</evidence>
<feature type="domain" description="PAC" evidence="8">
    <location>
        <begin position="501"/>
        <end position="554"/>
    </location>
</feature>
<dbReference type="SUPFAM" id="SSF55785">
    <property type="entry name" value="PYP-like sensor domain (PAS domain)"/>
    <property type="match status" value="6"/>
</dbReference>
<dbReference type="SMART" id="SM00086">
    <property type="entry name" value="PAC"/>
    <property type="match status" value="6"/>
</dbReference>
<evidence type="ECO:0000256" key="5">
    <source>
        <dbReference type="ARBA" id="ARBA00022777"/>
    </source>
</evidence>
<feature type="domain" description="PAS" evidence="7">
    <location>
        <begin position="26"/>
        <end position="84"/>
    </location>
</feature>
<name>A0A098LC59_9BACT</name>
<dbReference type="CDD" id="cd00082">
    <property type="entry name" value="HisKA"/>
    <property type="match status" value="1"/>
</dbReference>
<dbReference type="InterPro" id="IPR052162">
    <property type="entry name" value="Sensor_kinase/Photoreceptor"/>
</dbReference>
<dbReference type="InterPro" id="IPR005467">
    <property type="entry name" value="His_kinase_dom"/>
</dbReference>
<dbReference type="CDD" id="cd00130">
    <property type="entry name" value="PAS"/>
    <property type="match status" value="3"/>
</dbReference>
<evidence type="ECO:0000313" key="10">
    <source>
        <dbReference type="Proteomes" id="UP000030185"/>
    </source>
</evidence>
<dbReference type="SMART" id="SM00091">
    <property type="entry name" value="PAS"/>
    <property type="match status" value="6"/>
</dbReference>
<dbReference type="InterPro" id="IPR003594">
    <property type="entry name" value="HATPase_dom"/>
</dbReference>
<gene>
    <name evidence="9" type="ORF">MYP_1773</name>
</gene>
<evidence type="ECO:0000256" key="1">
    <source>
        <dbReference type="ARBA" id="ARBA00000085"/>
    </source>
</evidence>
<dbReference type="PANTHER" id="PTHR43304:SF1">
    <property type="entry name" value="PAC DOMAIN-CONTAINING PROTEIN"/>
    <property type="match status" value="1"/>
</dbReference>
<dbReference type="Gene3D" id="3.30.565.10">
    <property type="entry name" value="Histidine kinase-like ATPase, C-terminal domain"/>
    <property type="match status" value="1"/>
</dbReference>
<feature type="domain" description="PAC" evidence="8">
    <location>
        <begin position="238"/>
        <end position="291"/>
    </location>
</feature>
<dbReference type="PANTHER" id="PTHR43304">
    <property type="entry name" value="PHYTOCHROME-LIKE PROTEIN CPH1"/>
    <property type="match status" value="1"/>
</dbReference>
<dbReference type="Pfam" id="PF08447">
    <property type="entry name" value="PAS_3"/>
    <property type="match status" value="5"/>
</dbReference>
<evidence type="ECO:0000256" key="4">
    <source>
        <dbReference type="ARBA" id="ARBA00022679"/>
    </source>
</evidence>
<evidence type="ECO:0000256" key="3">
    <source>
        <dbReference type="ARBA" id="ARBA00022553"/>
    </source>
</evidence>
<organism evidence="9 10">
    <name type="scientific">Sporocytophaga myxococcoides</name>
    <dbReference type="NCBI Taxonomy" id="153721"/>
    <lineage>
        <taxon>Bacteria</taxon>
        <taxon>Pseudomonadati</taxon>
        <taxon>Bacteroidota</taxon>
        <taxon>Cytophagia</taxon>
        <taxon>Cytophagales</taxon>
        <taxon>Cytophagaceae</taxon>
        <taxon>Sporocytophaga</taxon>
    </lineage>
</organism>
<dbReference type="NCBIfam" id="TIGR00229">
    <property type="entry name" value="sensory_box"/>
    <property type="match status" value="6"/>
</dbReference>
<dbReference type="eggNOG" id="COG2202">
    <property type="taxonomic scope" value="Bacteria"/>
</dbReference>
<keyword evidence="4" id="KW-0808">Transferase</keyword>
<dbReference type="InterPro" id="IPR001610">
    <property type="entry name" value="PAC"/>
</dbReference>
<dbReference type="Proteomes" id="UP000030185">
    <property type="component" value="Unassembled WGS sequence"/>
</dbReference>
<dbReference type="PROSITE" id="PS50112">
    <property type="entry name" value="PAS"/>
    <property type="match status" value="4"/>
</dbReference>
<dbReference type="AlphaFoldDB" id="A0A098LC59"/>
<dbReference type="SUPFAM" id="SSF47384">
    <property type="entry name" value="Homodimeric domain of signal transducing histidine kinase"/>
    <property type="match status" value="1"/>
</dbReference>
<dbReference type="GO" id="GO:0000155">
    <property type="term" value="F:phosphorelay sensor kinase activity"/>
    <property type="evidence" value="ECO:0007669"/>
    <property type="project" value="InterPro"/>
</dbReference>
<dbReference type="Gene3D" id="1.10.287.130">
    <property type="match status" value="1"/>
</dbReference>
<proteinExistence type="predicted"/>
<keyword evidence="5 9" id="KW-0418">Kinase</keyword>
<dbReference type="InterPro" id="IPR000700">
    <property type="entry name" value="PAS-assoc_C"/>
</dbReference>
<dbReference type="SMART" id="SM00388">
    <property type="entry name" value="HisKA"/>
    <property type="match status" value="1"/>
</dbReference>
<evidence type="ECO:0000256" key="2">
    <source>
        <dbReference type="ARBA" id="ARBA00012438"/>
    </source>
</evidence>
<dbReference type="RefSeq" id="WP_052430040.1">
    <property type="nucleotide sequence ID" value="NZ_BBLT01000003.1"/>
</dbReference>
<evidence type="ECO:0000259" key="8">
    <source>
        <dbReference type="PROSITE" id="PS50113"/>
    </source>
</evidence>
<dbReference type="EMBL" id="BBLT01000003">
    <property type="protein sequence ID" value="GAL84545.1"/>
    <property type="molecule type" value="Genomic_DNA"/>
</dbReference>
<dbReference type="PROSITE" id="PS50113">
    <property type="entry name" value="PAC"/>
    <property type="match status" value="6"/>
</dbReference>
<feature type="domain" description="PAC" evidence="8">
    <location>
        <begin position="100"/>
        <end position="158"/>
    </location>
</feature>
<dbReference type="SUPFAM" id="SSF55874">
    <property type="entry name" value="ATPase domain of HSP90 chaperone/DNA topoisomerase II/histidine kinase"/>
    <property type="match status" value="1"/>
</dbReference>
<keyword evidence="10" id="KW-1185">Reference proteome</keyword>
<dbReference type="InterPro" id="IPR013656">
    <property type="entry name" value="PAS_4"/>
</dbReference>
<feature type="domain" description="PAS" evidence="7">
    <location>
        <begin position="422"/>
        <end position="481"/>
    </location>
</feature>
<feature type="domain" description="PAC" evidence="8">
    <location>
        <begin position="634"/>
        <end position="687"/>
    </location>
</feature>
<dbReference type="eggNOG" id="COG4251">
    <property type="taxonomic scope" value="Bacteria"/>
</dbReference>
<evidence type="ECO:0000259" key="6">
    <source>
        <dbReference type="PROSITE" id="PS50109"/>
    </source>
</evidence>
<accession>A0A098LC59</accession>
<dbReference type="InterPro" id="IPR035965">
    <property type="entry name" value="PAS-like_dom_sf"/>
</dbReference>
<evidence type="ECO:0000313" key="9">
    <source>
        <dbReference type="EMBL" id="GAL84545.1"/>
    </source>
</evidence>
<dbReference type="PROSITE" id="PS50109">
    <property type="entry name" value="HIS_KIN"/>
    <property type="match status" value="1"/>
</dbReference>
<dbReference type="InterPro" id="IPR036097">
    <property type="entry name" value="HisK_dim/P_sf"/>
</dbReference>
<feature type="domain" description="PAC" evidence="8">
    <location>
        <begin position="368"/>
        <end position="421"/>
    </location>
</feature>
<reference evidence="9 10" key="1">
    <citation type="submission" date="2014-09" db="EMBL/GenBank/DDBJ databases">
        <title>Sporocytophaga myxococcoides PG-01 genome sequencing.</title>
        <authorList>
            <person name="Liu L."/>
            <person name="Gao P.J."/>
            <person name="Chen G.J."/>
            <person name="Wang L.S."/>
        </authorList>
    </citation>
    <scope>NUCLEOTIDE SEQUENCE [LARGE SCALE GENOMIC DNA]</scope>
    <source>
        <strain evidence="9 10">PG-01</strain>
    </source>
</reference>
<dbReference type="OrthoDB" id="9124519at2"/>
<dbReference type="InterPro" id="IPR000014">
    <property type="entry name" value="PAS"/>
</dbReference>
<feature type="domain" description="PAS" evidence="7">
    <location>
        <begin position="555"/>
        <end position="629"/>
    </location>
</feature>
<dbReference type="PRINTS" id="PR00344">
    <property type="entry name" value="BCTRLSENSOR"/>
</dbReference>
<dbReference type="Pfam" id="PF08448">
    <property type="entry name" value="PAS_4"/>
    <property type="match status" value="1"/>
</dbReference>
<dbReference type="Pfam" id="PF02518">
    <property type="entry name" value="HATPase_c"/>
    <property type="match status" value="1"/>
</dbReference>
<feature type="domain" description="PAC" evidence="8">
    <location>
        <begin position="784"/>
        <end position="836"/>
    </location>
</feature>
<keyword evidence="3" id="KW-0597">Phosphoprotein</keyword>
<dbReference type="InterPro" id="IPR036890">
    <property type="entry name" value="HATPase_C_sf"/>
</dbReference>
<comment type="caution">
    <text evidence="9">The sequence shown here is derived from an EMBL/GenBank/DDBJ whole genome shotgun (WGS) entry which is preliminary data.</text>
</comment>
<protein>
    <recommendedName>
        <fullName evidence="2">histidine kinase</fullName>
        <ecNumber evidence="2">2.7.13.3</ecNumber>
    </recommendedName>
</protein>